<dbReference type="PANTHER" id="PTHR46720:SF3">
    <property type="entry name" value="FAD-BINDING DOMAIN-CONTAINING PROTEIN-RELATED"/>
    <property type="match status" value="1"/>
</dbReference>
<feature type="domain" description="FAD-binding" evidence="5">
    <location>
        <begin position="303"/>
        <end position="374"/>
    </location>
</feature>
<keyword evidence="4" id="KW-0812">Transmembrane</keyword>
<evidence type="ECO:0000256" key="4">
    <source>
        <dbReference type="SAM" id="Phobius"/>
    </source>
</evidence>
<gene>
    <name evidence="6" type="ORF">CVT26_013419</name>
</gene>
<feature type="transmembrane region" description="Helical" evidence="4">
    <location>
        <begin position="7"/>
        <end position="28"/>
    </location>
</feature>
<evidence type="ECO:0000256" key="1">
    <source>
        <dbReference type="ARBA" id="ARBA00022630"/>
    </source>
</evidence>
<dbReference type="Pfam" id="PF01494">
    <property type="entry name" value="FAD_binding_3"/>
    <property type="match status" value="1"/>
</dbReference>
<dbReference type="PANTHER" id="PTHR46720">
    <property type="entry name" value="HYDROXYLASE, PUTATIVE (AFU_ORTHOLOGUE AFUA_3G01460)-RELATED"/>
    <property type="match status" value="1"/>
</dbReference>
<dbReference type="SUPFAM" id="SSF54373">
    <property type="entry name" value="FAD-linked reductases, C-terminal domain"/>
    <property type="match status" value="1"/>
</dbReference>
<dbReference type="InParanoid" id="A0A409VV01"/>
<keyword evidence="4" id="KW-0472">Membrane</keyword>
<evidence type="ECO:0000313" key="7">
    <source>
        <dbReference type="Proteomes" id="UP000284706"/>
    </source>
</evidence>
<dbReference type="Proteomes" id="UP000284706">
    <property type="component" value="Unassembled WGS sequence"/>
</dbReference>
<dbReference type="Gene3D" id="3.50.50.60">
    <property type="entry name" value="FAD/NAD(P)-binding domain"/>
    <property type="match status" value="1"/>
</dbReference>
<dbReference type="OrthoDB" id="417877at2759"/>
<dbReference type="InterPro" id="IPR036188">
    <property type="entry name" value="FAD/NAD-bd_sf"/>
</dbReference>
<dbReference type="PRINTS" id="PR00420">
    <property type="entry name" value="RNGMNOXGNASE"/>
</dbReference>
<dbReference type="STRING" id="231916.A0A409VV01"/>
<organism evidence="6 7">
    <name type="scientific">Gymnopilus dilepis</name>
    <dbReference type="NCBI Taxonomy" id="231916"/>
    <lineage>
        <taxon>Eukaryota</taxon>
        <taxon>Fungi</taxon>
        <taxon>Dikarya</taxon>
        <taxon>Basidiomycota</taxon>
        <taxon>Agaricomycotina</taxon>
        <taxon>Agaricomycetes</taxon>
        <taxon>Agaricomycetidae</taxon>
        <taxon>Agaricales</taxon>
        <taxon>Agaricineae</taxon>
        <taxon>Hymenogastraceae</taxon>
        <taxon>Gymnopilus</taxon>
    </lineage>
</organism>
<dbReference type="GO" id="GO:0016491">
    <property type="term" value="F:oxidoreductase activity"/>
    <property type="evidence" value="ECO:0007669"/>
    <property type="project" value="UniProtKB-KW"/>
</dbReference>
<keyword evidence="1" id="KW-0285">Flavoprotein</keyword>
<protein>
    <recommendedName>
        <fullName evidence="5">FAD-binding domain-containing protein</fullName>
    </recommendedName>
</protein>
<evidence type="ECO:0000313" key="6">
    <source>
        <dbReference type="EMBL" id="PPQ70085.1"/>
    </source>
</evidence>
<proteinExistence type="predicted"/>
<keyword evidence="4" id="KW-1133">Transmembrane helix</keyword>
<keyword evidence="3" id="KW-0560">Oxidoreductase</keyword>
<dbReference type="SUPFAM" id="SSF51905">
    <property type="entry name" value="FAD/NAD(P)-binding domain"/>
    <property type="match status" value="1"/>
</dbReference>
<dbReference type="InterPro" id="IPR051104">
    <property type="entry name" value="FAD_monoxygenase"/>
</dbReference>
<reference evidence="6 7" key="1">
    <citation type="journal article" date="2018" name="Evol. Lett.">
        <title>Horizontal gene cluster transfer increased hallucinogenic mushroom diversity.</title>
        <authorList>
            <person name="Reynolds H.T."/>
            <person name="Vijayakumar V."/>
            <person name="Gluck-Thaler E."/>
            <person name="Korotkin H.B."/>
            <person name="Matheny P.B."/>
            <person name="Slot J.C."/>
        </authorList>
    </citation>
    <scope>NUCLEOTIDE SEQUENCE [LARGE SCALE GENOMIC DNA]</scope>
    <source>
        <strain evidence="6 7">SRW20</strain>
    </source>
</reference>
<evidence type="ECO:0000256" key="3">
    <source>
        <dbReference type="ARBA" id="ARBA00023002"/>
    </source>
</evidence>
<evidence type="ECO:0000259" key="5">
    <source>
        <dbReference type="Pfam" id="PF01494"/>
    </source>
</evidence>
<dbReference type="AlphaFoldDB" id="A0A409VV01"/>
<keyword evidence="2" id="KW-0274">FAD</keyword>
<dbReference type="InterPro" id="IPR002938">
    <property type="entry name" value="FAD-bd"/>
</dbReference>
<dbReference type="GO" id="GO:0071949">
    <property type="term" value="F:FAD binding"/>
    <property type="evidence" value="ECO:0007669"/>
    <property type="project" value="InterPro"/>
</dbReference>
<dbReference type="EMBL" id="NHYE01005553">
    <property type="protein sequence ID" value="PPQ70085.1"/>
    <property type="molecule type" value="Genomic_DNA"/>
</dbReference>
<sequence>MSKGDKLRIAIIGAGIGGLTLSAAIGSLKAQRDDLEIEVDIYESSSRLAEVGAGINFWRRSWDIMESIGLDQKLLSYLPRADEGITRQYFHFRKGDQREGVFIADGQMEGGSYRFHRADVQQALLSGQTGRIHLSHRLVSYEEKEEEIYLHFEGGTTATCDVLVGMDGIKSVVRKCFLTNRGMSHSPAMEPVWAGDVAYRSLIPIEKLQAAFPGHRALTRPILYIGKYKHLVSYPVSQDKLVNFVALTAEPFGDPVAYDGPTATPCTSEEVRSVFKLWEPETQALFQCMEKPIKWIIRCQVPLDHYALGRVALGGDAAHAMTPYQAAGAGQAVEDAYILAILLCDKACTKRSLTEIMSIYDTIRRPMGNSVIEKSRMTGRLSQLSAPGLDDIVEGDDSVPLERLRGIVEDHVKSFEWVWKEPIKNDKERALSMLRDLAKVRNCFSGIPPITH</sequence>
<keyword evidence="7" id="KW-1185">Reference proteome</keyword>
<evidence type="ECO:0000256" key="2">
    <source>
        <dbReference type="ARBA" id="ARBA00022827"/>
    </source>
</evidence>
<name>A0A409VV01_9AGAR</name>
<comment type="caution">
    <text evidence="6">The sequence shown here is derived from an EMBL/GenBank/DDBJ whole genome shotgun (WGS) entry which is preliminary data.</text>
</comment>
<accession>A0A409VV01</accession>
<dbReference type="GO" id="GO:0044550">
    <property type="term" value="P:secondary metabolite biosynthetic process"/>
    <property type="evidence" value="ECO:0007669"/>
    <property type="project" value="TreeGrafter"/>
</dbReference>